<reference evidence="1 2" key="1">
    <citation type="submission" date="2018-07" db="EMBL/GenBank/DDBJ databases">
        <title>Genomic Encyclopedia of Type Strains, Phase IV (KMG-IV): sequencing the most valuable type-strain genomes for metagenomic binning, comparative biology and taxonomic classification.</title>
        <authorList>
            <person name="Goeker M."/>
        </authorList>
    </citation>
    <scope>NUCLEOTIDE SEQUENCE [LARGE SCALE GENOMIC DNA]</scope>
    <source>
        <strain evidence="1 2">DSM 25281</strain>
    </source>
</reference>
<name>A0A370G4P4_9BACI</name>
<evidence type="ECO:0000313" key="2">
    <source>
        <dbReference type="Proteomes" id="UP000255326"/>
    </source>
</evidence>
<accession>A0A370G4P4</accession>
<proteinExistence type="predicted"/>
<sequence>MPNMQVEAEAAFDKVLLLVKKEKRTCPQYIDALPYRGSGTHKEAHYAE</sequence>
<keyword evidence="2" id="KW-1185">Reference proteome</keyword>
<dbReference type="Proteomes" id="UP000255326">
    <property type="component" value="Unassembled WGS sequence"/>
</dbReference>
<protein>
    <submittedName>
        <fullName evidence="1">Uncharacterized protein</fullName>
    </submittedName>
</protein>
<organism evidence="1 2">
    <name type="scientific">Falsibacillus pallidus</name>
    <dbReference type="NCBI Taxonomy" id="493781"/>
    <lineage>
        <taxon>Bacteria</taxon>
        <taxon>Bacillati</taxon>
        <taxon>Bacillota</taxon>
        <taxon>Bacilli</taxon>
        <taxon>Bacillales</taxon>
        <taxon>Bacillaceae</taxon>
        <taxon>Falsibacillus</taxon>
    </lineage>
</organism>
<dbReference type="AlphaFoldDB" id="A0A370G4P4"/>
<evidence type="ECO:0000313" key="1">
    <source>
        <dbReference type="EMBL" id="RDI38006.1"/>
    </source>
</evidence>
<comment type="caution">
    <text evidence="1">The sequence shown here is derived from an EMBL/GenBank/DDBJ whole genome shotgun (WGS) entry which is preliminary data.</text>
</comment>
<dbReference type="EMBL" id="QQAY01000019">
    <property type="protein sequence ID" value="RDI38006.1"/>
    <property type="molecule type" value="Genomic_DNA"/>
</dbReference>
<gene>
    <name evidence="1" type="ORF">DFR59_11918</name>
</gene>